<dbReference type="AlphaFoldDB" id="A0A846ZQQ7"/>
<feature type="compositionally biased region" description="Basic and acidic residues" evidence="1">
    <location>
        <begin position="138"/>
        <end position="159"/>
    </location>
</feature>
<dbReference type="InterPro" id="IPR052544">
    <property type="entry name" value="Bacteriocin_Proc_Enz"/>
</dbReference>
<evidence type="ECO:0000256" key="1">
    <source>
        <dbReference type="SAM" id="MobiDB-lite"/>
    </source>
</evidence>
<accession>A0A846ZQQ7</accession>
<dbReference type="EMBL" id="JAAZQD010000006">
    <property type="protein sequence ID" value="NKZ40007.1"/>
    <property type="molecule type" value="Genomic_DNA"/>
</dbReference>
<dbReference type="CDD" id="cd02142">
    <property type="entry name" value="McbC_SagB-like_oxidoreductase"/>
    <property type="match status" value="1"/>
</dbReference>
<sequence>MRIRRRRICFIQIADEPMPDLKALFSGDLQFVSEPVAELLCPLSGERLRVSAKELSILAQLPADKWVEAEDFVVRAGVDPQTLQNLLHRHLVLSDAEDDAAAREILESESRLEKIGWLDLTAVYHAMTRWSGMLSDVSTREHTPEAHRERLDELSREHGPAPTHFPRRDDAIDVHVMEVPAFDSHLARILKARHTTRAFKEDAFLPQEELSYMLYGCFGAQGIRELAPGAMAIKRTSASGGGLTPMDPYPIVMRVEGLKSGIYHYDMSRHALELLKEMPEAALRKLVMDVTVGQDYFTHAQAVVIHVARFSRHHWKYRDHAKAYKALLMDSAHLSQTFYLLATERKLGAFYTAAINDKDLGEVLGLDPLEAAPVGISGLGIKDVEDNDALHFNPGPYTPK</sequence>
<dbReference type="Pfam" id="PF00881">
    <property type="entry name" value="Nitroreductase"/>
    <property type="match status" value="1"/>
</dbReference>
<protein>
    <submittedName>
        <fullName evidence="3">Putative peptide maturation dehydrogenase</fullName>
    </submittedName>
</protein>
<dbReference type="GO" id="GO:0016491">
    <property type="term" value="F:oxidoreductase activity"/>
    <property type="evidence" value="ECO:0007669"/>
    <property type="project" value="InterPro"/>
</dbReference>
<keyword evidence="4" id="KW-1185">Reference proteome</keyword>
<dbReference type="Gene3D" id="3.40.109.10">
    <property type="entry name" value="NADH Oxidase"/>
    <property type="match status" value="1"/>
</dbReference>
<dbReference type="PANTHER" id="PTHR43745:SF2">
    <property type="entry name" value="NITROREDUCTASE MJ1384-RELATED"/>
    <property type="match status" value="1"/>
</dbReference>
<organism evidence="3 4">
    <name type="scientific">Oleiagrimonas citrea</name>
    <dbReference type="NCBI Taxonomy" id="1665687"/>
    <lineage>
        <taxon>Bacteria</taxon>
        <taxon>Pseudomonadati</taxon>
        <taxon>Pseudomonadota</taxon>
        <taxon>Gammaproteobacteria</taxon>
        <taxon>Lysobacterales</taxon>
        <taxon>Rhodanobacteraceae</taxon>
        <taxon>Oleiagrimonas</taxon>
    </lineage>
</organism>
<dbReference type="Proteomes" id="UP000541636">
    <property type="component" value="Unassembled WGS sequence"/>
</dbReference>
<name>A0A846ZQQ7_9GAMM</name>
<feature type="region of interest" description="Disordered" evidence="1">
    <location>
        <begin position="138"/>
        <end position="167"/>
    </location>
</feature>
<dbReference type="InterPro" id="IPR030965">
    <property type="entry name" value="SagB-rel_DH_2"/>
</dbReference>
<proteinExistence type="predicted"/>
<dbReference type="NCBIfam" id="TIGR04511">
    <property type="entry name" value="SagB_rel_DH_2"/>
    <property type="match status" value="1"/>
</dbReference>
<evidence type="ECO:0000259" key="2">
    <source>
        <dbReference type="Pfam" id="PF00881"/>
    </source>
</evidence>
<dbReference type="NCBIfam" id="TIGR03605">
    <property type="entry name" value="antibiot_sagB"/>
    <property type="match status" value="1"/>
</dbReference>
<dbReference type="SUPFAM" id="SSF55469">
    <property type="entry name" value="FMN-dependent nitroreductase-like"/>
    <property type="match status" value="1"/>
</dbReference>
<comment type="caution">
    <text evidence="3">The sequence shown here is derived from an EMBL/GenBank/DDBJ whole genome shotgun (WGS) entry which is preliminary data.</text>
</comment>
<evidence type="ECO:0000313" key="3">
    <source>
        <dbReference type="EMBL" id="NKZ40007.1"/>
    </source>
</evidence>
<reference evidence="3 4" key="1">
    <citation type="journal article" date="2017" name="Int. J. Syst. Evol. Microbiol.">
        <title>Oleiagrimonas citrea sp. nov., a marine bacterium isolated from tidal flat sediment and emended description of the genus Oleiagrimonas Fang et al. 2015 and Oleiagrimonas soli.</title>
        <authorList>
            <person name="Yang S.H."/>
            <person name="Seo H.S."/>
            <person name="Seong C.N."/>
            <person name="Kwon K.K."/>
        </authorList>
    </citation>
    <scope>NUCLEOTIDE SEQUENCE [LARGE SCALE GENOMIC DNA]</scope>
    <source>
        <strain evidence="3 4">MEBiC09124</strain>
    </source>
</reference>
<dbReference type="PANTHER" id="PTHR43745">
    <property type="entry name" value="NITROREDUCTASE MJ1384-RELATED"/>
    <property type="match status" value="1"/>
</dbReference>
<dbReference type="InterPro" id="IPR000415">
    <property type="entry name" value="Nitroreductase-like"/>
</dbReference>
<dbReference type="RefSeq" id="WP_168609845.1">
    <property type="nucleotide sequence ID" value="NZ_JAAZQD010000006.1"/>
</dbReference>
<feature type="domain" description="Nitroreductase" evidence="2">
    <location>
        <begin position="190"/>
        <end position="380"/>
    </location>
</feature>
<gene>
    <name evidence="3" type="ORF">HF690_13700</name>
</gene>
<evidence type="ECO:0000313" key="4">
    <source>
        <dbReference type="Proteomes" id="UP000541636"/>
    </source>
</evidence>
<dbReference type="InterPro" id="IPR020051">
    <property type="entry name" value="SagB-type_dehydrogenase"/>
</dbReference>
<dbReference type="InterPro" id="IPR029479">
    <property type="entry name" value="Nitroreductase"/>
</dbReference>